<keyword evidence="1" id="KW-0472">Membrane</keyword>
<dbReference type="Proteomes" id="UP001331761">
    <property type="component" value="Unassembled WGS sequence"/>
</dbReference>
<keyword evidence="1" id="KW-1133">Transmembrane helix</keyword>
<proteinExistence type="predicted"/>
<dbReference type="Gene3D" id="1.20.1070.10">
    <property type="entry name" value="Rhodopsin 7-helix transmembrane proteins"/>
    <property type="match status" value="1"/>
</dbReference>
<evidence type="ECO:0000313" key="3">
    <source>
        <dbReference type="Proteomes" id="UP001331761"/>
    </source>
</evidence>
<evidence type="ECO:0000313" key="2">
    <source>
        <dbReference type="EMBL" id="KAK5970938.1"/>
    </source>
</evidence>
<dbReference type="InterPro" id="IPR019426">
    <property type="entry name" value="7TM_GPCR_serpentine_rcpt_Srv"/>
</dbReference>
<name>A0AAN8IHW4_TRICO</name>
<organism evidence="2 3">
    <name type="scientific">Trichostrongylus colubriformis</name>
    <name type="common">Black scour worm</name>
    <dbReference type="NCBI Taxonomy" id="6319"/>
    <lineage>
        <taxon>Eukaryota</taxon>
        <taxon>Metazoa</taxon>
        <taxon>Ecdysozoa</taxon>
        <taxon>Nematoda</taxon>
        <taxon>Chromadorea</taxon>
        <taxon>Rhabditida</taxon>
        <taxon>Rhabditina</taxon>
        <taxon>Rhabditomorpha</taxon>
        <taxon>Strongyloidea</taxon>
        <taxon>Trichostrongylidae</taxon>
        <taxon>Trichostrongylus</taxon>
    </lineage>
</organism>
<feature type="transmembrane region" description="Helical" evidence="1">
    <location>
        <begin position="13"/>
        <end position="44"/>
    </location>
</feature>
<reference evidence="2 3" key="1">
    <citation type="submission" date="2019-10" db="EMBL/GenBank/DDBJ databases">
        <title>Assembly and Annotation for the nematode Trichostrongylus colubriformis.</title>
        <authorList>
            <person name="Martin J."/>
        </authorList>
    </citation>
    <scope>NUCLEOTIDE SEQUENCE [LARGE SCALE GENOMIC DNA]</scope>
    <source>
        <strain evidence="2">G859</strain>
        <tissue evidence="2">Whole worm</tissue>
    </source>
</reference>
<keyword evidence="1" id="KW-0812">Transmembrane</keyword>
<protein>
    <submittedName>
        <fullName evidence="2">Uncharacterized protein</fullName>
    </submittedName>
</protein>
<sequence length="165" mass="18797">MATFHMELPWQQVVFLIATTLGNIVVLPSSSALFAVCVICYVLIVKYLLQNTSHHSGSQFRRHELRLGAQVAGLVIAFMVQFVYNSGTYLLNSLDQTLLRRWKTMGPLAYGFLSYIHPWTCLAFNQQIRNGVFRLFCCCFRYKVDLPTSSRVFSLSRARTEASCV</sequence>
<gene>
    <name evidence="2" type="ORF">GCK32_000962</name>
</gene>
<keyword evidence="3" id="KW-1185">Reference proteome</keyword>
<dbReference type="EMBL" id="WIXE01018407">
    <property type="protein sequence ID" value="KAK5970938.1"/>
    <property type="molecule type" value="Genomic_DNA"/>
</dbReference>
<evidence type="ECO:0000256" key="1">
    <source>
        <dbReference type="SAM" id="Phobius"/>
    </source>
</evidence>
<dbReference type="Pfam" id="PF10323">
    <property type="entry name" value="7TM_GPCR_Srv"/>
    <property type="match status" value="1"/>
</dbReference>
<dbReference type="AlphaFoldDB" id="A0AAN8IHW4"/>
<comment type="caution">
    <text evidence="2">The sequence shown here is derived from an EMBL/GenBank/DDBJ whole genome shotgun (WGS) entry which is preliminary data.</text>
</comment>
<accession>A0AAN8IHW4</accession>
<feature type="transmembrane region" description="Helical" evidence="1">
    <location>
        <begin position="65"/>
        <end position="84"/>
    </location>
</feature>
<dbReference type="SUPFAM" id="SSF81321">
    <property type="entry name" value="Family A G protein-coupled receptor-like"/>
    <property type="match status" value="1"/>
</dbReference>